<dbReference type="HOGENOM" id="CLU_1246545_0_0_1"/>
<sequence length="222" mass="25214">MGPKQQPNEEMAKKRKSFGIWQLAAALKPPSPNPQLRDELAKISADKWQTRRRHHGQSKSKTESCSEKATPKETGIVGRRETATRSPCGSVWFSLVDGERDKLNASSPPFDLLGWLDSVKLLSAFLSFFGMQVKYVLILNYCRHAPAATTQQHTHSQTHTHTHTRTQPDYMRHVQFRTHNNCRLIAQQEPCPLGGCVSFRISDRFPLPEKQEKPQGHKPLPI</sequence>
<feature type="compositionally biased region" description="Basic and acidic residues" evidence="1">
    <location>
        <begin position="36"/>
        <end position="49"/>
    </location>
</feature>
<proteinExistence type="predicted"/>
<protein>
    <submittedName>
        <fullName evidence="2">GD19250</fullName>
    </submittedName>
</protein>
<organism evidence="2 3">
    <name type="scientific">Drosophila simulans</name>
    <name type="common">Fruit fly</name>
    <dbReference type="NCBI Taxonomy" id="7240"/>
    <lineage>
        <taxon>Eukaryota</taxon>
        <taxon>Metazoa</taxon>
        <taxon>Ecdysozoa</taxon>
        <taxon>Arthropoda</taxon>
        <taxon>Hexapoda</taxon>
        <taxon>Insecta</taxon>
        <taxon>Pterygota</taxon>
        <taxon>Neoptera</taxon>
        <taxon>Endopterygota</taxon>
        <taxon>Diptera</taxon>
        <taxon>Brachycera</taxon>
        <taxon>Muscomorpha</taxon>
        <taxon>Ephydroidea</taxon>
        <taxon>Drosophilidae</taxon>
        <taxon>Drosophila</taxon>
        <taxon>Sophophora</taxon>
    </lineage>
</organism>
<evidence type="ECO:0000313" key="3">
    <source>
        <dbReference type="Proteomes" id="UP000000304"/>
    </source>
</evidence>
<dbReference type="Proteomes" id="UP000000304">
    <property type="component" value="Chromosome 3R"/>
</dbReference>
<name>B4QTY5_DROSI</name>
<feature type="compositionally biased region" description="Basic and acidic residues" evidence="1">
    <location>
        <begin position="60"/>
        <end position="71"/>
    </location>
</feature>
<gene>
    <name evidence="2" type="primary">Dsim\GD19250</name>
    <name evidence="2" type="ORF">Dsim_GD19250</name>
</gene>
<dbReference type="AlphaFoldDB" id="B4QTY5"/>
<evidence type="ECO:0000256" key="1">
    <source>
        <dbReference type="SAM" id="MobiDB-lite"/>
    </source>
</evidence>
<dbReference type="OMA" id="ITYTHSI"/>
<dbReference type="EMBL" id="CM000364">
    <property type="protein sequence ID" value="EDX12408.1"/>
    <property type="molecule type" value="Genomic_DNA"/>
</dbReference>
<evidence type="ECO:0000313" key="2">
    <source>
        <dbReference type="EMBL" id="EDX12408.1"/>
    </source>
</evidence>
<keyword evidence="3" id="KW-1185">Reference proteome</keyword>
<reference evidence="2 3" key="1">
    <citation type="journal article" date="2007" name="Nature">
        <title>Evolution of genes and genomes on the Drosophila phylogeny.</title>
        <authorList>
            <consortium name="Drosophila 12 Genomes Consortium"/>
            <person name="Clark A.G."/>
            <person name="Eisen M.B."/>
            <person name="Smith D.R."/>
            <person name="Bergman C.M."/>
            <person name="Oliver B."/>
            <person name="Markow T.A."/>
            <person name="Kaufman T.C."/>
            <person name="Kellis M."/>
            <person name="Gelbart W."/>
            <person name="Iyer V.N."/>
            <person name="Pollard D.A."/>
            <person name="Sackton T.B."/>
            <person name="Larracuente A.M."/>
            <person name="Singh N.D."/>
            <person name="Abad J.P."/>
            <person name="Abt D.N."/>
            <person name="Adryan B."/>
            <person name="Aguade M."/>
            <person name="Akashi H."/>
            <person name="Anderson W.W."/>
            <person name="Aquadro C.F."/>
            <person name="Ardell D.H."/>
            <person name="Arguello R."/>
            <person name="Artieri C.G."/>
            <person name="Barbash D.A."/>
            <person name="Barker D."/>
            <person name="Barsanti P."/>
            <person name="Batterham P."/>
            <person name="Batzoglou S."/>
            <person name="Begun D."/>
            <person name="Bhutkar A."/>
            <person name="Blanco E."/>
            <person name="Bosak S.A."/>
            <person name="Bradley R.K."/>
            <person name="Brand A.D."/>
            <person name="Brent M.R."/>
            <person name="Brooks A.N."/>
            <person name="Brown R.H."/>
            <person name="Butlin R.K."/>
            <person name="Caggese C."/>
            <person name="Calvi B.R."/>
            <person name="Bernardo de Carvalho A."/>
            <person name="Caspi A."/>
            <person name="Castrezana S."/>
            <person name="Celniker S.E."/>
            <person name="Chang J.L."/>
            <person name="Chapple C."/>
            <person name="Chatterji S."/>
            <person name="Chinwalla A."/>
            <person name="Civetta A."/>
            <person name="Clifton S.W."/>
            <person name="Comeron J.M."/>
            <person name="Costello J.C."/>
            <person name="Coyne J.A."/>
            <person name="Daub J."/>
            <person name="David R.G."/>
            <person name="Delcher A.L."/>
            <person name="Delehaunty K."/>
            <person name="Do C.B."/>
            <person name="Ebling H."/>
            <person name="Edwards K."/>
            <person name="Eickbush T."/>
            <person name="Evans J.D."/>
            <person name="Filipski A."/>
            <person name="Findeiss S."/>
            <person name="Freyhult E."/>
            <person name="Fulton L."/>
            <person name="Fulton R."/>
            <person name="Garcia A.C."/>
            <person name="Gardiner A."/>
            <person name="Garfield D.A."/>
            <person name="Garvin B.E."/>
            <person name="Gibson G."/>
            <person name="Gilbert D."/>
            <person name="Gnerre S."/>
            <person name="Godfrey J."/>
            <person name="Good R."/>
            <person name="Gotea V."/>
            <person name="Gravely B."/>
            <person name="Greenberg A.J."/>
            <person name="Griffiths-Jones S."/>
            <person name="Gross S."/>
            <person name="Guigo R."/>
            <person name="Gustafson E.A."/>
            <person name="Haerty W."/>
            <person name="Hahn M.W."/>
            <person name="Halligan D.L."/>
            <person name="Halpern A.L."/>
            <person name="Halter G.M."/>
            <person name="Han M.V."/>
            <person name="Heger A."/>
            <person name="Hillier L."/>
            <person name="Hinrichs A.S."/>
            <person name="Holmes I."/>
            <person name="Hoskins R.A."/>
            <person name="Hubisz M.J."/>
            <person name="Hultmark D."/>
            <person name="Huntley M.A."/>
            <person name="Jaffe D.B."/>
            <person name="Jagadeeshan S."/>
            <person name="Jeck W.R."/>
            <person name="Johnson J."/>
            <person name="Jones C.D."/>
            <person name="Jordan W.C."/>
            <person name="Karpen G.H."/>
            <person name="Kataoka E."/>
            <person name="Keightley P.D."/>
            <person name="Kheradpour P."/>
            <person name="Kirkness E.F."/>
            <person name="Koerich L.B."/>
            <person name="Kristiansen K."/>
            <person name="Kudrna D."/>
            <person name="Kulathinal R.J."/>
            <person name="Kumar S."/>
            <person name="Kwok R."/>
            <person name="Lander E."/>
            <person name="Langley C.H."/>
            <person name="Lapoint R."/>
            <person name="Lazzaro B.P."/>
            <person name="Lee S.J."/>
            <person name="Levesque L."/>
            <person name="Li R."/>
            <person name="Lin C.F."/>
            <person name="Lin M.F."/>
            <person name="Lindblad-Toh K."/>
            <person name="Llopart A."/>
            <person name="Long M."/>
            <person name="Low L."/>
            <person name="Lozovsky E."/>
            <person name="Lu J."/>
            <person name="Luo M."/>
            <person name="Machado C.A."/>
            <person name="Makalowski W."/>
            <person name="Marzo M."/>
            <person name="Matsuda M."/>
            <person name="Matzkin L."/>
            <person name="McAllister B."/>
            <person name="McBride C.S."/>
            <person name="McKernan B."/>
            <person name="McKernan K."/>
            <person name="Mendez-Lago M."/>
            <person name="Minx P."/>
            <person name="Mollenhauer M.U."/>
            <person name="Montooth K."/>
            <person name="Mount S.M."/>
            <person name="Mu X."/>
            <person name="Myers E."/>
            <person name="Negre B."/>
            <person name="Newfeld S."/>
            <person name="Nielsen R."/>
            <person name="Noor M.A."/>
            <person name="O'Grady P."/>
            <person name="Pachter L."/>
            <person name="Papaceit M."/>
            <person name="Parisi M.J."/>
            <person name="Parisi M."/>
            <person name="Parts L."/>
            <person name="Pedersen J.S."/>
            <person name="Pesole G."/>
            <person name="Phillippy A.M."/>
            <person name="Ponting C.P."/>
            <person name="Pop M."/>
            <person name="Porcelli D."/>
            <person name="Powell J.R."/>
            <person name="Prohaska S."/>
            <person name="Pruitt K."/>
            <person name="Puig M."/>
            <person name="Quesneville H."/>
            <person name="Ram K.R."/>
            <person name="Rand D."/>
            <person name="Rasmussen M.D."/>
            <person name="Reed L.K."/>
            <person name="Reenan R."/>
            <person name="Reily A."/>
            <person name="Remington K.A."/>
            <person name="Rieger T.T."/>
            <person name="Ritchie M.G."/>
            <person name="Robin C."/>
            <person name="Rogers Y.H."/>
            <person name="Rohde C."/>
            <person name="Rozas J."/>
            <person name="Rubenfield M.J."/>
            <person name="Ruiz A."/>
            <person name="Russo S."/>
            <person name="Salzberg S.L."/>
            <person name="Sanchez-Gracia A."/>
            <person name="Saranga D.J."/>
            <person name="Sato H."/>
            <person name="Schaeffer S.W."/>
            <person name="Schatz M.C."/>
            <person name="Schlenke T."/>
            <person name="Schwartz R."/>
            <person name="Segarra C."/>
            <person name="Singh R.S."/>
            <person name="Sirot L."/>
            <person name="Sirota M."/>
            <person name="Sisneros N.B."/>
            <person name="Smith C.D."/>
            <person name="Smith T.F."/>
            <person name="Spieth J."/>
            <person name="Stage D.E."/>
            <person name="Stark A."/>
            <person name="Stephan W."/>
            <person name="Strausberg R.L."/>
            <person name="Strempel S."/>
            <person name="Sturgill D."/>
            <person name="Sutton G."/>
            <person name="Sutton G.G."/>
            <person name="Tao W."/>
            <person name="Teichmann S."/>
            <person name="Tobari Y.N."/>
            <person name="Tomimura Y."/>
            <person name="Tsolas J.M."/>
            <person name="Valente V.L."/>
            <person name="Venter E."/>
            <person name="Venter J.C."/>
            <person name="Vicario S."/>
            <person name="Vieira F.G."/>
            <person name="Vilella A.J."/>
            <person name="Villasante A."/>
            <person name="Walenz B."/>
            <person name="Wang J."/>
            <person name="Wasserman M."/>
            <person name="Watts T."/>
            <person name="Wilson D."/>
            <person name="Wilson R.K."/>
            <person name="Wing R.A."/>
            <person name="Wolfner M.F."/>
            <person name="Wong A."/>
            <person name="Wong G.K."/>
            <person name="Wu C.I."/>
            <person name="Wu G."/>
            <person name="Yamamoto D."/>
            <person name="Yang H.P."/>
            <person name="Yang S.P."/>
            <person name="Yorke J.A."/>
            <person name="Yoshida K."/>
            <person name="Zdobnov E."/>
            <person name="Zhang P."/>
            <person name="Zhang Y."/>
            <person name="Zimin A.V."/>
            <person name="Baldwin J."/>
            <person name="Abdouelleil A."/>
            <person name="Abdulkadir J."/>
            <person name="Abebe A."/>
            <person name="Abera B."/>
            <person name="Abreu J."/>
            <person name="Acer S.C."/>
            <person name="Aftuck L."/>
            <person name="Alexander A."/>
            <person name="An P."/>
            <person name="Anderson E."/>
            <person name="Anderson S."/>
            <person name="Arachi H."/>
            <person name="Azer M."/>
            <person name="Bachantsang P."/>
            <person name="Barry A."/>
            <person name="Bayul T."/>
            <person name="Berlin A."/>
            <person name="Bessette D."/>
            <person name="Bloom T."/>
            <person name="Blye J."/>
            <person name="Boguslavskiy L."/>
            <person name="Bonnet C."/>
            <person name="Boukhgalter B."/>
            <person name="Bourzgui I."/>
            <person name="Brown A."/>
            <person name="Cahill P."/>
            <person name="Channer S."/>
            <person name="Cheshatsang Y."/>
            <person name="Chuda L."/>
            <person name="Citroen M."/>
            <person name="Collymore A."/>
            <person name="Cooke P."/>
            <person name="Costello M."/>
            <person name="D'Aco K."/>
            <person name="Daza R."/>
            <person name="De Haan G."/>
            <person name="DeGray S."/>
            <person name="DeMaso C."/>
            <person name="Dhargay N."/>
            <person name="Dooley K."/>
            <person name="Dooley E."/>
            <person name="Doricent M."/>
            <person name="Dorje P."/>
            <person name="Dorjee K."/>
            <person name="Dupes A."/>
            <person name="Elong R."/>
            <person name="Falk J."/>
            <person name="Farina A."/>
            <person name="Faro S."/>
            <person name="Ferguson D."/>
            <person name="Fisher S."/>
            <person name="Foley C.D."/>
            <person name="Franke A."/>
            <person name="Friedrich D."/>
            <person name="Gadbois L."/>
            <person name="Gearin G."/>
            <person name="Gearin C.R."/>
            <person name="Giannoukos G."/>
            <person name="Goode T."/>
            <person name="Graham J."/>
            <person name="Grandbois E."/>
            <person name="Grewal S."/>
            <person name="Gyaltsen K."/>
            <person name="Hafez N."/>
            <person name="Hagos B."/>
            <person name="Hall J."/>
            <person name="Henson C."/>
            <person name="Hollinger A."/>
            <person name="Honan T."/>
            <person name="Huard M.D."/>
            <person name="Hughes L."/>
            <person name="Hurhula B."/>
            <person name="Husby M.E."/>
            <person name="Kamat A."/>
            <person name="Kanga B."/>
            <person name="Kashin S."/>
            <person name="Khazanovich D."/>
            <person name="Kisner P."/>
            <person name="Lance K."/>
            <person name="Lara M."/>
            <person name="Lee W."/>
            <person name="Lennon N."/>
            <person name="Letendre F."/>
            <person name="LeVine R."/>
            <person name="Lipovsky A."/>
            <person name="Liu X."/>
            <person name="Liu J."/>
            <person name="Liu S."/>
            <person name="Lokyitsang T."/>
            <person name="Lokyitsang Y."/>
            <person name="Lubonja R."/>
            <person name="Lui A."/>
            <person name="MacDonald P."/>
            <person name="Magnisalis V."/>
            <person name="Maru K."/>
            <person name="Matthews C."/>
            <person name="McCusker W."/>
            <person name="McDonough S."/>
            <person name="Mehta T."/>
            <person name="Meldrim J."/>
            <person name="Meneus L."/>
            <person name="Mihai O."/>
            <person name="Mihalev A."/>
            <person name="Mihova T."/>
            <person name="Mittelman R."/>
            <person name="Mlenga V."/>
            <person name="Montmayeur A."/>
            <person name="Mulrain L."/>
            <person name="Navidi A."/>
            <person name="Naylor J."/>
            <person name="Negash T."/>
            <person name="Nguyen T."/>
            <person name="Nguyen N."/>
            <person name="Nicol R."/>
            <person name="Norbu C."/>
            <person name="Norbu N."/>
            <person name="Novod N."/>
            <person name="O'Neill B."/>
            <person name="Osman S."/>
            <person name="Markiewicz E."/>
            <person name="Oyono O.L."/>
            <person name="Patti C."/>
            <person name="Phunkhang P."/>
            <person name="Pierre F."/>
            <person name="Priest M."/>
            <person name="Raghuraman S."/>
            <person name="Rege F."/>
            <person name="Reyes R."/>
            <person name="Rise C."/>
            <person name="Rogov P."/>
            <person name="Ross K."/>
            <person name="Ryan E."/>
            <person name="Settipalli S."/>
            <person name="Shea T."/>
            <person name="Sherpa N."/>
            <person name="Shi L."/>
            <person name="Shih D."/>
            <person name="Sparrow T."/>
            <person name="Spaulding J."/>
            <person name="Stalker J."/>
            <person name="Stange-Thomann N."/>
            <person name="Stavropoulos S."/>
            <person name="Stone C."/>
            <person name="Strader C."/>
            <person name="Tesfaye S."/>
            <person name="Thomson T."/>
            <person name="Thoulutsang Y."/>
            <person name="Thoulutsang D."/>
            <person name="Topham K."/>
            <person name="Topping I."/>
            <person name="Tsamla T."/>
            <person name="Vassiliev H."/>
            <person name="Vo A."/>
            <person name="Wangchuk T."/>
            <person name="Wangdi T."/>
            <person name="Weiand M."/>
            <person name="Wilkinson J."/>
            <person name="Wilson A."/>
            <person name="Yadav S."/>
            <person name="Young G."/>
            <person name="Yu Q."/>
            <person name="Zembek L."/>
            <person name="Zhong D."/>
            <person name="Zimmer A."/>
            <person name="Zwirko Z."/>
            <person name="Jaffe D.B."/>
            <person name="Alvarez P."/>
            <person name="Brockman W."/>
            <person name="Butler J."/>
            <person name="Chin C."/>
            <person name="Gnerre S."/>
            <person name="Grabherr M."/>
            <person name="Kleber M."/>
            <person name="Mauceli E."/>
            <person name="MacCallum I."/>
        </authorList>
    </citation>
    <scope>NUCLEOTIDE SEQUENCE [LARGE SCALE GENOMIC DNA]</scope>
    <source>
        <strain evidence="3">white501</strain>
    </source>
</reference>
<feature type="region of interest" description="Disordered" evidence="1">
    <location>
        <begin position="27"/>
        <end position="81"/>
    </location>
</feature>
<accession>B4QTY5</accession>